<gene>
    <name evidence="2" type="ORF">NCWK1_2549</name>
</gene>
<dbReference type="SUPFAM" id="SSF53448">
    <property type="entry name" value="Nucleotide-diphospho-sugar transferases"/>
    <property type="match status" value="1"/>
</dbReference>
<dbReference type="Gene3D" id="3.90.550.10">
    <property type="entry name" value="Spore Coat Polysaccharide Biosynthesis Protein SpsA, Chain A"/>
    <property type="match status" value="1"/>
</dbReference>
<evidence type="ECO:0000259" key="1">
    <source>
        <dbReference type="Pfam" id="PF00535"/>
    </source>
</evidence>
<name>A0A2H6LHU9_9NOSO</name>
<dbReference type="PANTHER" id="PTHR22916">
    <property type="entry name" value="GLYCOSYLTRANSFERASE"/>
    <property type="match status" value="1"/>
</dbReference>
<dbReference type="InterPro" id="IPR029044">
    <property type="entry name" value="Nucleotide-diphossugar_trans"/>
</dbReference>
<proteinExistence type="predicted"/>
<evidence type="ECO:0000313" key="3">
    <source>
        <dbReference type="Proteomes" id="UP000236527"/>
    </source>
</evidence>
<dbReference type="PANTHER" id="PTHR22916:SF3">
    <property type="entry name" value="UDP-GLCNAC:BETAGAL BETA-1,3-N-ACETYLGLUCOSAMINYLTRANSFERASE-LIKE PROTEIN 1"/>
    <property type="match status" value="1"/>
</dbReference>
<accession>A0A2H6LHU9</accession>
<dbReference type="GO" id="GO:0016758">
    <property type="term" value="F:hexosyltransferase activity"/>
    <property type="evidence" value="ECO:0007669"/>
    <property type="project" value="UniProtKB-ARBA"/>
</dbReference>
<organism evidence="2 3">
    <name type="scientific">Nostoc cycadae WK-1</name>
    <dbReference type="NCBI Taxonomy" id="1861711"/>
    <lineage>
        <taxon>Bacteria</taxon>
        <taxon>Bacillati</taxon>
        <taxon>Cyanobacteriota</taxon>
        <taxon>Cyanophyceae</taxon>
        <taxon>Nostocales</taxon>
        <taxon>Nostocaceae</taxon>
        <taxon>Nostoc</taxon>
    </lineage>
</organism>
<dbReference type="InterPro" id="IPR001173">
    <property type="entry name" value="Glyco_trans_2-like"/>
</dbReference>
<keyword evidence="2" id="KW-0808">Transferase</keyword>
<dbReference type="EMBL" id="BDGE01000042">
    <property type="protein sequence ID" value="GBE92790.1"/>
    <property type="molecule type" value="Genomic_DNA"/>
</dbReference>
<reference evidence="3" key="1">
    <citation type="journal article" date="2018" name="Genome Announc.">
        <title>Draft Genome Sequence of the Nitrogen-Fixing and Hormogonia-Inducing Cyanobacterium Nostoc cycadae Strain WK-1, Isolated from the Coralloid Roots of Cycas revoluta.</title>
        <authorList>
            <person name="Kanesaki Y."/>
            <person name="Hirose M."/>
            <person name="Hirose Y."/>
            <person name="Fujisawa T."/>
            <person name="Nakamura Y."/>
            <person name="Watanabe S."/>
            <person name="Matsunaga S."/>
            <person name="Uchida H."/>
            <person name="Murakami A."/>
        </authorList>
    </citation>
    <scope>NUCLEOTIDE SEQUENCE [LARGE SCALE GENOMIC DNA]</scope>
    <source>
        <strain evidence="3">WK-1</strain>
    </source>
</reference>
<dbReference type="CDD" id="cd06433">
    <property type="entry name" value="GT_2_WfgS_like"/>
    <property type="match status" value="1"/>
</dbReference>
<keyword evidence="3" id="KW-1185">Reference proteome</keyword>
<dbReference type="RefSeq" id="WP_103125037.1">
    <property type="nucleotide sequence ID" value="NZ_DF978428.1"/>
</dbReference>
<dbReference type="Pfam" id="PF00535">
    <property type="entry name" value="Glycos_transf_2"/>
    <property type="match status" value="1"/>
</dbReference>
<sequence length="307" mass="35426">MTSIKISIITVCKNADKYIEKSIKSVACQTYKDIEYIIIDGDSQDRTKEIVLQNSDCISKFVSEPDSGIYAAMNKGIKLAAGDFIYFLGADDYLIDENVISDVAEAIKNHPHCEFIYGNIQVRTEVNTSIQVHKPPHPEYILEELICGCLPHQASFTKSHLFHQVGLFNESYKSASDYEWFLRLAQQEDINKVYYDRIIASYYSGGQSSQLEIALQEMFTIQDKAPIYQTEYWLKARIAKYQNIILNPQGYWGLFRIEEKAQVSEYQDNLFPNQLQTALAEIEAMKTSKFWKLRSAWFKVKEIINLK</sequence>
<protein>
    <submittedName>
        <fullName evidence="2">Glycosyltransferase family 2</fullName>
    </submittedName>
</protein>
<evidence type="ECO:0000313" key="2">
    <source>
        <dbReference type="EMBL" id="GBE92790.1"/>
    </source>
</evidence>
<feature type="domain" description="Glycosyltransferase 2-like" evidence="1">
    <location>
        <begin position="7"/>
        <end position="135"/>
    </location>
</feature>
<dbReference type="AlphaFoldDB" id="A0A2H6LHU9"/>
<dbReference type="Proteomes" id="UP000236527">
    <property type="component" value="Unassembled WGS sequence"/>
</dbReference>
<comment type="caution">
    <text evidence="2">The sequence shown here is derived from an EMBL/GenBank/DDBJ whole genome shotgun (WGS) entry which is preliminary data.</text>
</comment>